<dbReference type="Gene3D" id="3.40.50.300">
    <property type="entry name" value="P-loop containing nucleotide triphosphate hydrolases"/>
    <property type="match status" value="2"/>
</dbReference>
<dbReference type="GO" id="GO:0005524">
    <property type="term" value="F:ATP binding"/>
    <property type="evidence" value="ECO:0007669"/>
    <property type="project" value="UniProtKB-KW"/>
</dbReference>
<feature type="domain" description="Helicase C-terminal" evidence="3">
    <location>
        <begin position="617"/>
        <end position="790"/>
    </location>
</feature>
<dbReference type="Proteomes" id="UP000242469">
    <property type="component" value="Unassembled WGS sequence"/>
</dbReference>
<dbReference type="InterPro" id="IPR006935">
    <property type="entry name" value="Helicase/UvrB_N"/>
</dbReference>
<evidence type="ECO:0000313" key="4">
    <source>
        <dbReference type="EMBL" id="SEA22985.1"/>
    </source>
</evidence>
<dbReference type="InterPro" id="IPR001650">
    <property type="entry name" value="Helicase_C-like"/>
</dbReference>
<evidence type="ECO:0000256" key="1">
    <source>
        <dbReference type="SAM" id="MobiDB-lite"/>
    </source>
</evidence>
<feature type="domain" description="Helicase ATP-binding" evidence="2">
    <location>
        <begin position="381"/>
        <end position="515"/>
    </location>
</feature>
<dbReference type="InterPro" id="IPR013670">
    <property type="entry name" value="EcoEI_R_C_dom"/>
</dbReference>
<dbReference type="PANTHER" id="PTHR47396:SF1">
    <property type="entry name" value="ATP-DEPENDENT HELICASE IRC3-RELATED"/>
    <property type="match status" value="1"/>
</dbReference>
<dbReference type="OrthoDB" id="9804086at2"/>
<dbReference type="AlphaFoldDB" id="A0A1H3ZH62"/>
<protein>
    <submittedName>
        <fullName evidence="4">Type I restriction enzyme, R subunit</fullName>
    </submittedName>
</protein>
<dbReference type="InterPro" id="IPR007409">
    <property type="entry name" value="Restrct_endonuc_type1_HsdR_N"/>
</dbReference>
<dbReference type="Pfam" id="PF04313">
    <property type="entry name" value="HSDR_N"/>
    <property type="match status" value="1"/>
</dbReference>
<feature type="region of interest" description="Disordered" evidence="1">
    <location>
        <begin position="130"/>
        <end position="149"/>
    </location>
</feature>
<sequence length="1147" mass="130073">MKSMNFEHLREQWPNLADLGGFAETYAYLDPQSSLVKLRCFVEKLVGVVYSELKLPVEPNATFMDRLNNDSFKSVVPQVILDKLHAIRMHGNKAAHEGDVSANTAAWLVKEAFHLSCWLLIAQGDGSREQCPEFQEPKPIQPPTAKSELKQKNKTLQEKLASQSVQLEDALKELEAAKEAEQAALREAAKLKQQQDQGRVEQFIKSSTQATNTLELNEAETRRRLIDSELRLAGWDVDLEGGNTEQVGVEVEVDGQPTTTGIGYCDYVLWDDNGKPLAVVEAKRARANPEKGRQQAKLYANSLEKKFSQRPVIFYTNGYDIWIWDDVLDSVPRKLYGYYSKDSLQYLIQQRTQRKDLNATPIDTDVAGRLYQMESITRVSERFALGHRKALIVQATGTGKTRVSIALTKRLLDAGWAKRVLFLCDRKELRKQARNAFSEFTKEPMYVVGRSDKKYLDNARIYVATYPGMMRLYEQFDVGYFDLIIADESHRSVYNVYGDLFKYFDARQVGLTATPVEMVSRSTCRLFGCDYKLPTANYPLEQAVADGNLVPFRVVTHTTQFLREGIKGKSLTDEQLAELEEQGFDPNELDFDAPDIDKAVFNKDTNRAILRNLMEKGLRDADGQLPGKSIIFARSIQHAELLSELFGEMYPQHGGNFCRVIHSKYDRAEDLIDAFKKTEGNDQITIAISVDMLDTGIDVPEVVNLVFAKPVKSKVKFWQMVGRGTRLSPDLYGSGQPKTHFLIFDHWGNFEYFDMDPPEDEGRPGKSLCEKLFEARLHLAETALKKAEMELFKQAVALIKADIDALDDRCIAVRDNWQLKAQLSDAKRLDAFAPDTRQLLRTEMAPLMQWRDIKNQSEALRWDLQLTELQFILLNNPSEMDVAKQPILAKVGKLSMHLNPVRAQADQIRDIQQDSFWQAVSFAALEEKRLALRGIIHLRDKDTAPPAEALPVIDIKDDEGLYEIADRPTKIVTVDYQIFRQEVEKTLTPLFESDPVLAKIRKGEPVTETELEQLNALVHIQNPSLDLDTLKDFFPESGASLDQLLRTLIGMDSQAVEAAFTRFVQQNHIHLDSRQQRFIGLLKNHLCRFGTINLAQLYDHPFTALDTDGLDGVFTDESTADALVELVKQFGVELGPQKQSTAKRVSI</sequence>
<dbReference type="CDD" id="cd18032">
    <property type="entry name" value="DEXHc_RE_I_III_res"/>
    <property type="match status" value="1"/>
</dbReference>
<dbReference type="GO" id="GO:0005829">
    <property type="term" value="C:cytosol"/>
    <property type="evidence" value="ECO:0007669"/>
    <property type="project" value="TreeGrafter"/>
</dbReference>
<dbReference type="InterPro" id="IPR050742">
    <property type="entry name" value="Helicase_Restrict-Modif_Enz"/>
</dbReference>
<dbReference type="Pfam" id="PF13643">
    <property type="entry name" value="DUF4145"/>
    <property type="match status" value="1"/>
</dbReference>
<dbReference type="STRING" id="1122198.SAMN02745729_10235"/>
<dbReference type="GO" id="GO:0003677">
    <property type="term" value="F:DNA binding"/>
    <property type="evidence" value="ECO:0007669"/>
    <property type="project" value="UniProtKB-KW"/>
</dbReference>
<dbReference type="RefSeq" id="WP_091823020.1">
    <property type="nucleotide sequence ID" value="NZ_FNRJ01000002.1"/>
</dbReference>
<dbReference type="PANTHER" id="PTHR47396">
    <property type="entry name" value="TYPE I RESTRICTION ENZYME ECOKI R PROTEIN"/>
    <property type="match status" value="1"/>
</dbReference>
<dbReference type="PROSITE" id="PS51194">
    <property type="entry name" value="HELICASE_CTER"/>
    <property type="match status" value="1"/>
</dbReference>
<dbReference type="CDD" id="cd18799">
    <property type="entry name" value="SF2_C_EcoAI-like"/>
    <property type="match status" value="1"/>
</dbReference>
<dbReference type="PROSITE" id="PS51192">
    <property type="entry name" value="HELICASE_ATP_BIND_1"/>
    <property type="match status" value="1"/>
</dbReference>
<proteinExistence type="predicted"/>
<dbReference type="InterPro" id="IPR014001">
    <property type="entry name" value="Helicase_ATP-bd"/>
</dbReference>
<dbReference type="GO" id="GO:0009307">
    <property type="term" value="P:DNA restriction-modification system"/>
    <property type="evidence" value="ECO:0007669"/>
    <property type="project" value="UniProtKB-KW"/>
</dbReference>
<dbReference type="Pfam" id="PF04851">
    <property type="entry name" value="ResIII"/>
    <property type="match status" value="1"/>
</dbReference>
<dbReference type="SUPFAM" id="SSF52540">
    <property type="entry name" value="P-loop containing nucleoside triphosphate hydrolases"/>
    <property type="match status" value="1"/>
</dbReference>
<name>A0A1H3ZH62_9GAMM</name>
<gene>
    <name evidence="4" type="ORF">SAMN02745729_10235</name>
</gene>
<evidence type="ECO:0000259" key="2">
    <source>
        <dbReference type="PROSITE" id="PS51192"/>
    </source>
</evidence>
<dbReference type="GO" id="GO:0009035">
    <property type="term" value="F:type I site-specific deoxyribonuclease activity"/>
    <property type="evidence" value="ECO:0007669"/>
    <property type="project" value="UniProtKB-EC"/>
</dbReference>
<dbReference type="Pfam" id="PF08463">
    <property type="entry name" value="EcoEI_R_C"/>
    <property type="match status" value="1"/>
</dbReference>
<keyword evidence="5" id="KW-1185">Reference proteome</keyword>
<dbReference type="SMART" id="SM00487">
    <property type="entry name" value="DEXDc"/>
    <property type="match status" value="1"/>
</dbReference>
<organism evidence="4 5">
    <name type="scientific">Marinobacterium iners DSM 11526</name>
    <dbReference type="NCBI Taxonomy" id="1122198"/>
    <lineage>
        <taxon>Bacteria</taxon>
        <taxon>Pseudomonadati</taxon>
        <taxon>Pseudomonadota</taxon>
        <taxon>Gammaproteobacteria</taxon>
        <taxon>Oceanospirillales</taxon>
        <taxon>Oceanospirillaceae</taxon>
        <taxon>Marinobacterium</taxon>
    </lineage>
</organism>
<dbReference type="InterPro" id="IPR025285">
    <property type="entry name" value="DUF4145"/>
</dbReference>
<reference evidence="5" key="1">
    <citation type="submission" date="2016-10" db="EMBL/GenBank/DDBJ databases">
        <authorList>
            <person name="Varghese N."/>
            <person name="Submissions S."/>
        </authorList>
    </citation>
    <scope>NUCLEOTIDE SEQUENCE [LARGE SCALE GENOMIC DNA]</scope>
    <source>
        <strain evidence="5">DSM 11526</strain>
    </source>
</reference>
<dbReference type="InterPro" id="IPR027417">
    <property type="entry name" value="P-loop_NTPase"/>
</dbReference>
<accession>A0A1H3ZH62</accession>
<dbReference type="Pfam" id="PF00271">
    <property type="entry name" value="Helicase_C"/>
    <property type="match status" value="1"/>
</dbReference>
<evidence type="ECO:0000313" key="5">
    <source>
        <dbReference type="Proteomes" id="UP000242469"/>
    </source>
</evidence>
<dbReference type="Gene3D" id="3.90.1570.30">
    <property type="match status" value="1"/>
</dbReference>
<dbReference type="EMBL" id="FNRJ01000002">
    <property type="protein sequence ID" value="SEA22985.1"/>
    <property type="molecule type" value="Genomic_DNA"/>
</dbReference>
<evidence type="ECO:0000259" key="3">
    <source>
        <dbReference type="PROSITE" id="PS51194"/>
    </source>
</evidence>